<dbReference type="RefSeq" id="XP_031934457.1">
    <property type="nucleotide sequence ID" value="XM_032083923.1"/>
</dbReference>
<reference evidence="1 2" key="1">
    <citation type="submission" date="2019-04" db="EMBL/GenBank/DDBJ databases">
        <authorList>
            <consortium name="DOE Joint Genome Institute"/>
            <person name="Mondo S."/>
            <person name="Kjaerbolling I."/>
            <person name="Vesth T."/>
            <person name="Frisvad J.C."/>
            <person name="Nybo J.L."/>
            <person name="Theobald S."/>
            <person name="Kildgaard S."/>
            <person name="Isbrandt T."/>
            <person name="Kuo A."/>
            <person name="Sato A."/>
            <person name="Lyhne E.K."/>
            <person name="Kogle M.E."/>
            <person name="Wiebenga A."/>
            <person name="Kun R.S."/>
            <person name="Lubbers R.J."/>
            <person name="Makela M.R."/>
            <person name="Barry K."/>
            <person name="Chovatia M."/>
            <person name="Clum A."/>
            <person name="Daum C."/>
            <person name="Haridas S."/>
            <person name="He G."/>
            <person name="LaButti K."/>
            <person name="Lipzen A."/>
            <person name="Riley R."/>
            <person name="Salamov A."/>
            <person name="Simmons B.A."/>
            <person name="Magnuson J.K."/>
            <person name="Henrissat B."/>
            <person name="Mortensen U.H."/>
            <person name="Larsen T.O."/>
            <person name="Devries R.P."/>
            <person name="Grigoriev I.V."/>
            <person name="Machida M."/>
            <person name="Baker S.E."/>
            <person name="Andersen M.R."/>
            <person name="Cantor M.N."/>
            <person name="Hua S.X."/>
        </authorList>
    </citation>
    <scope>NUCLEOTIDE SEQUENCE [LARGE SCALE GENOMIC DNA]</scope>
    <source>
        <strain evidence="1 2">CBS 119388</strain>
    </source>
</reference>
<proteinExistence type="predicted"/>
<dbReference type="AlphaFoldDB" id="A0A5N7CU05"/>
<dbReference type="Proteomes" id="UP000325579">
    <property type="component" value="Unassembled WGS sequence"/>
</dbReference>
<protein>
    <submittedName>
        <fullName evidence="1">Uncharacterized protein</fullName>
    </submittedName>
</protein>
<organism evidence="1 2">
    <name type="scientific">Aspergillus pseudonomiae</name>
    <dbReference type="NCBI Taxonomy" id="1506151"/>
    <lineage>
        <taxon>Eukaryota</taxon>
        <taxon>Fungi</taxon>
        <taxon>Dikarya</taxon>
        <taxon>Ascomycota</taxon>
        <taxon>Pezizomycotina</taxon>
        <taxon>Eurotiomycetes</taxon>
        <taxon>Eurotiomycetidae</taxon>
        <taxon>Eurotiales</taxon>
        <taxon>Aspergillaceae</taxon>
        <taxon>Aspergillus</taxon>
        <taxon>Aspergillus subgen. Circumdati</taxon>
    </lineage>
</organism>
<accession>A0A5N6HI35</accession>
<dbReference type="GeneID" id="43668614"/>
<accession>A0A5N7CU05</accession>
<dbReference type="EMBL" id="ML736917">
    <property type="protein sequence ID" value="KAE8397138.1"/>
    <property type="molecule type" value="Genomic_DNA"/>
</dbReference>
<evidence type="ECO:0000313" key="1">
    <source>
        <dbReference type="EMBL" id="KAE8397138.1"/>
    </source>
</evidence>
<gene>
    <name evidence="1" type="ORF">BDV37DRAFT_266472</name>
</gene>
<keyword evidence="2" id="KW-1185">Reference proteome</keyword>
<evidence type="ECO:0000313" key="2">
    <source>
        <dbReference type="Proteomes" id="UP000325579"/>
    </source>
</evidence>
<sequence length="58" mass="6728">MFHRRISVISYSIRSLLIENLFIFIVDLYAPFVARKPLSPFYGQAMNVFQGIYSKGVI</sequence>
<name>A0A5N7CU05_9EURO</name>